<evidence type="ECO:0000256" key="1">
    <source>
        <dbReference type="SAM" id="MobiDB-lite"/>
    </source>
</evidence>
<feature type="compositionally biased region" description="Gly residues" evidence="1">
    <location>
        <begin position="60"/>
        <end position="69"/>
    </location>
</feature>
<organism evidence="2 3">
    <name type="scientific">Bodo saltans</name>
    <name type="common">Flagellated protozoan</name>
    <dbReference type="NCBI Taxonomy" id="75058"/>
    <lineage>
        <taxon>Eukaryota</taxon>
        <taxon>Discoba</taxon>
        <taxon>Euglenozoa</taxon>
        <taxon>Kinetoplastea</taxon>
        <taxon>Metakinetoplastina</taxon>
        <taxon>Eubodonida</taxon>
        <taxon>Bodonidae</taxon>
        <taxon>Bodo</taxon>
    </lineage>
</organism>
<proteinExistence type="predicted"/>
<sequence>MSQQLAQFTAFDESLSIAPPPMPRGLPMMVDIDDGGAHGERPPPFLRDPREDSAAAAESGGCGAMGGGMHSSASFRRQSSFSSSFKRKMSMMLPGSFQGNDFDNEDQLLEAPNHRGATSATGFLRFLTEEGMGKMRAAWGSRCVTAGQFVDLVEPILRESATDFFDELGG</sequence>
<feature type="compositionally biased region" description="Basic and acidic residues" evidence="1">
    <location>
        <begin position="35"/>
        <end position="53"/>
    </location>
</feature>
<keyword evidence="3" id="KW-1185">Reference proteome</keyword>
<gene>
    <name evidence="2" type="ORF">BSAL_10875</name>
</gene>
<evidence type="ECO:0000313" key="2">
    <source>
        <dbReference type="EMBL" id="CUG87570.1"/>
    </source>
</evidence>
<dbReference type="VEuPathDB" id="TriTrypDB:BSAL_10875"/>
<feature type="region of interest" description="Disordered" evidence="1">
    <location>
        <begin position="31"/>
        <end position="75"/>
    </location>
</feature>
<evidence type="ECO:0000313" key="3">
    <source>
        <dbReference type="Proteomes" id="UP000051952"/>
    </source>
</evidence>
<dbReference type="AlphaFoldDB" id="A0A0S4JBJ0"/>
<accession>A0A0S4JBJ0</accession>
<dbReference type="Proteomes" id="UP000051952">
    <property type="component" value="Unassembled WGS sequence"/>
</dbReference>
<reference evidence="3" key="1">
    <citation type="submission" date="2015-09" db="EMBL/GenBank/DDBJ databases">
        <authorList>
            <consortium name="Pathogen Informatics"/>
        </authorList>
    </citation>
    <scope>NUCLEOTIDE SEQUENCE [LARGE SCALE GENOMIC DNA]</scope>
    <source>
        <strain evidence="3">Lake Konstanz</strain>
    </source>
</reference>
<dbReference type="EMBL" id="CYKH01001544">
    <property type="protein sequence ID" value="CUG87570.1"/>
    <property type="molecule type" value="Genomic_DNA"/>
</dbReference>
<protein>
    <submittedName>
        <fullName evidence="2">Uncharacterized protein</fullName>
    </submittedName>
</protein>
<name>A0A0S4JBJ0_BODSA</name>
<feature type="non-terminal residue" evidence="2">
    <location>
        <position position="170"/>
    </location>
</feature>